<dbReference type="Proteomes" id="UP001151582">
    <property type="component" value="Unassembled WGS sequence"/>
</dbReference>
<feature type="domain" description="Cell morphogenesis protein C-terminal" evidence="3">
    <location>
        <begin position="2142"/>
        <end position="2317"/>
    </location>
</feature>
<dbReference type="GO" id="GO:0000902">
    <property type="term" value="P:cell morphogenesis"/>
    <property type="evidence" value="ECO:0007669"/>
    <property type="project" value="InterPro"/>
</dbReference>
<dbReference type="InterPro" id="IPR029473">
    <property type="entry name" value="MOR2-PAG1_mid"/>
</dbReference>
<dbReference type="PANTHER" id="PTHR12295:SF30">
    <property type="entry name" value="PROTEIN FURRY"/>
    <property type="match status" value="1"/>
</dbReference>
<organism evidence="5 6">
    <name type="scientific">Dimargaris verticillata</name>
    <dbReference type="NCBI Taxonomy" id="2761393"/>
    <lineage>
        <taxon>Eukaryota</taxon>
        <taxon>Fungi</taxon>
        <taxon>Fungi incertae sedis</taxon>
        <taxon>Zoopagomycota</taxon>
        <taxon>Kickxellomycotina</taxon>
        <taxon>Dimargaritomycetes</taxon>
        <taxon>Dimargaritales</taxon>
        <taxon>Dimargaritaceae</taxon>
        <taxon>Dimargaris</taxon>
    </lineage>
</organism>
<evidence type="ECO:0000313" key="6">
    <source>
        <dbReference type="Proteomes" id="UP001151582"/>
    </source>
</evidence>
<dbReference type="SUPFAM" id="SSF48371">
    <property type="entry name" value="ARM repeat"/>
    <property type="match status" value="1"/>
</dbReference>
<feature type="region of interest" description="Disordered" evidence="1">
    <location>
        <begin position="978"/>
        <end position="1013"/>
    </location>
</feature>
<feature type="compositionally biased region" description="Low complexity" evidence="1">
    <location>
        <begin position="2467"/>
        <end position="2486"/>
    </location>
</feature>
<feature type="domain" description="Cell morphogenesis central region" evidence="4">
    <location>
        <begin position="1906"/>
        <end position="1954"/>
    </location>
</feature>
<dbReference type="GO" id="GO:0030427">
    <property type="term" value="C:site of polarized growth"/>
    <property type="evidence" value="ECO:0007669"/>
    <property type="project" value="TreeGrafter"/>
</dbReference>
<gene>
    <name evidence="5" type="primary">TAO3_1</name>
    <name evidence="5" type="ORF">H4R34_001846</name>
</gene>
<feature type="region of interest" description="Disordered" evidence="1">
    <location>
        <begin position="1991"/>
        <end position="2031"/>
    </location>
</feature>
<comment type="caution">
    <text evidence="5">The sequence shown here is derived from an EMBL/GenBank/DDBJ whole genome shotgun (WGS) entry which is preliminary data.</text>
</comment>
<dbReference type="InterPro" id="IPR025481">
    <property type="entry name" value="Cell_Morphogen_C"/>
</dbReference>
<feature type="compositionally biased region" description="Polar residues" evidence="1">
    <location>
        <begin position="103"/>
        <end position="132"/>
    </location>
</feature>
<accession>A0A9W8B2W0</accession>
<feature type="domain" description="Cell morphogenesis central region" evidence="4">
    <location>
        <begin position="1477"/>
        <end position="1700"/>
    </location>
</feature>
<dbReference type="OrthoDB" id="6287725at2759"/>
<sequence>MPFSTPTIPADAQQFIITRLHQDLSHYADTQIRIFANAPSNKPGPDLVSVLGPGTNEGLDRVMRTMALVARSCPKEVIDSLLQWRRETLGSVDDADTLYGGQAQAQVPGSPTSSQTHAQLQTSQRTSMSSYAPSLPPPSDNSTMGRAYPMESQVERQELASVYVLCRALITIFENMQSESVPEPLGKKMEEITFSQLRNADYEALTQSRDRQVIADLYAQLIGCISGIQFATMSDRFIAELEKIPPGPIPNEPQVEVVVRGMRYLRLKIYPVDALEETAQFLLSCTKFFLQAAHGLRIKFAYAEVFTQLLLPIGAVADAEVNFPDWAKSMEMLLSRATKMCTKPRYTAVAYPLMTAVLCASRREVFLAKFMSFLDQAFQRLKDRHLRNVSLGCVCRLVWAYLFRYAEPMRDTHKKLEALVKHLFGTRKRPANLTDMPLHYYVYVVFCLLHHDFEWTVKNVFYFLVHVEDRNPIPVSADNLSPERISIGLRALLLYLQSNAHVENRPPFPVVHDMLASCPQPFALPAYERLKEELRDPVVPWDDHVFQLTDQVKYTLSQYWLIMHDTYGHNLLTQKRYVIYHPPSQVAANPAGGASAAPSTFGTTHSTATVSSPTKASGFASGMHTVSGASSANLLSTVASGHNPNAPPFHPFATLTQAGQSTAGTLPSTALAGVMASAKELTHESQQYQQRYQTFMAMYPRDRQPFFDLLTTIIDITPDLTTAQLRPNKIIENMVSYLLHIDSKVARAAASALVRFTKRLGAYMVVSALAEALLAVDDRIDEILTQHVYTCTPATPPPGGPHPPPPGPTAGVALPQGALGTPFPATPTTPYALAVLEDPTGISVSGSTFGGLLHLYSDVLGLLLSEVLALDSSGQLNNVADRWNTDHRAILQLIDKVEAFGLFYLAHRSCEVRRLALTVLHTIARIGEALCRYLSDDHPVSMSNVRVRVKHPGPIVMTRKFIHTELANAAIAVDDGRVASGSTKRHPTFDPPPRRVARLGGHAHSNSTASSGSDRYAWPAVVNTLYGSDSAVADSETPSGHTEPTDPLITKPDTYITSESILTPQGAPAAAADSEGQSVPVFDLAQSTARDHQTVWNESFAWVMQQCYDIAPQVVFLTRDLVNQHFHRMYSLIINYADVPSKIPAIGVVSSRHLAKDGNVEYRLIAQWQYYLEFISATLIPDFEADMTKRWYVNPPVLVPNVKCITTAQELVKYTSPLMACENPVVRLAVVHGLGCIHEASYRVLMGALKPLVDNLYDAGLVKTSYKGYGGGLKRDRRLDRTRASLVQLYALTARFLRNPVYLDDRDHVAALVNFVKETKAFLSDPLVQAAWEYQHLRIQFCGLVDTLYYHLSFLKDPTAVFAFKTRLSLFIMFELWCGFGQHGEKTREREAAMMVHVLERYNDVLERGTMTSMMEEERTALEGAALRAMATLCRGPVVAPAPKKPTSRSILTFDLKQAFQWADAVFASPDRRVHTVAGNALKWLLEFNQNHPTVLQDIMARCYTGDPTSRCTRGYFSALRKVITAHPQYPYKCAELLPLALLKVADANPKIRHSAFQLIQVIERRFFRDRCYEMFESSVFSPLATLYRHAQVGLSTVMSEHHAAITSDMVTEIFLHLEAVNEQSQREMLRFLRPWFCNVQLQFDQSTDQLQEPGHCQLLYLFYLTLWLSKKHLGELEQLWAALVYNGNAGNCNLIVRFLLNLALNKRNPTLLEYVKKVVVFLARTEVDIYLIDTIIAYITPAQMIPRLRLDTPPLPLTPVTSTPTAALPPPCHEQAKFDAHFPTYVEGALFSPGQVALILLVELPSEVGWLLKPYLPLLLHVLTLHVDYSYPRITPLVRVMLANFIRYAVLDHRNPLETVDGLLHRLSVADMASPGTGPGMSTTDLVRFINELLDVFASEELPRSQLCQLWGETALCWGTQCPVRNMATSSFRIFNVIMPRVTLGMGIEMVNRLSNIIADDEVGIQEFSLSILGIFTKALKLIPLDSALPQTRPTTPRTPPTPYTPGNVGGGNRHLPSGPPTPTDLTPPLATPSDVLPVLDRFHEHLIPMLFWAAGVCLFSHLEGEYEQGLAMLETIVQHPGWRFPSIHNVDYLFDNIPLHLQAQMGFPIVSLAAGASTPTDVRGCNPVLQPHTSVPLRPRIMACLPRSWGGHFPGIFWLLTRGFRFPDQRVRCQKLIHQIVPLASDPLVGITEAAVVLLLLTDFPVLCQHIQSGYNNLEADLFMKMVAVIIRDVVVDSAEAQAALLELCDNYLAERYRNVDMFVKDIVRLFRTHFSKYIADAIFLLLFQLPSCASSYQAIVLQILEMFVVQNRSSLEGLFDREDTLPSVNILISMLASSCEPQVSFILNNLVFRYQNTRQTSGYTQPIAPAPLTNRTPMYKVFTWYGFNPTVSRPKARQLLHLLVEEMASQELNGAISPSLEAAKVPQLGHIPDQGATQEATEATVPPVNPRSAAPSLPLPQPLSPMLSSSPPEAGLPATASASSPALIHDEPAASPASPMVPLSPMTSDKVRELDELMPFLKDLDTFFTACSQRRCVQS</sequence>
<dbReference type="Pfam" id="PF14228">
    <property type="entry name" value="MOR2-PAG1_mid"/>
    <property type="match status" value="2"/>
</dbReference>
<evidence type="ECO:0000259" key="3">
    <source>
        <dbReference type="Pfam" id="PF14225"/>
    </source>
</evidence>
<dbReference type="EMBL" id="JANBQB010000102">
    <property type="protein sequence ID" value="KAJ1982086.1"/>
    <property type="molecule type" value="Genomic_DNA"/>
</dbReference>
<evidence type="ECO:0000256" key="1">
    <source>
        <dbReference type="SAM" id="MobiDB-lite"/>
    </source>
</evidence>
<evidence type="ECO:0000259" key="4">
    <source>
        <dbReference type="Pfam" id="PF14228"/>
    </source>
</evidence>
<dbReference type="InterPro" id="IPR039867">
    <property type="entry name" value="Furry/Tao3/Mor2"/>
</dbReference>
<dbReference type="InterPro" id="IPR016024">
    <property type="entry name" value="ARM-type_fold"/>
</dbReference>
<proteinExistence type="predicted"/>
<dbReference type="Pfam" id="PF14225">
    <property type="entry name" value="MOR2-PAG1_C"/>
    <property type="match status" value="1"/>
</dbReference>
<evidence type="ECO:0000313" key="5">
    <source>
        <dbReference type="EMBL" id="KAJ1982086.1"/>
    </source>
</evidence>
<evidence type="ECO:0000259" key="2">
    <source>
        <dbReference type="Pfam" id="PF14222"/>
    </source>
</evidence>
<protein>
    <submittedName>
        <fullName evidence="5">Cell morphogenesis protein PAG1</fullName>
    </submittedName>
</protein>
<feature type="region of interest" description="Disordered" evidence="1">
    <location>
        <begin position="102"/>
        <end position="146"/>
    </location>
</feature>
<dbReference type="Pfam" id="PF14222">
    <property type="entry name" value="MOR2-PAG1_N"/>
    <property type="match status" value="2"/>
</dbReference>
<feature type="compositionally biased region" description="Polar residues" evidence="1">
    <location>
        <begin position="1004"/>
        <end position="1013"/>
    </location>
</feature>
<reference evidence="5" key="1">
    <citation type="submission" date="2022-07" db="EMBL/GenBank/DDBJ databases">
        <title>Phylogenomic reconstructions and comparative analyses of Kickxellomycotina fungi.</title>
        <authorList>
            <person name="Reynolds N.K."/>
            <person name="Stajich J.E."/>
            <person name="Barry K."/>
            <person name="Grigoriev I.V."/>
            <person name="Crous P."/>
            <person name="Smith M.E."/>
        </authorList>
    </citation>
    <scope>NUCLEOTIDE SEQUENCE</scope>
    <source>
        <strain evidence="5">RSA 567</strain>
    </source>
</reference>
<name>A0A9W8B2W0_9FUNG</name>
<keyword evidence="6" id="KW-1185">Reference proteome</keyword>
<dbReference type="PANTHER" id="PTHR12295">
    <property type="entry name" value="FURRY-RELATED"/>
    <property type="match status" value="1"/>
</dbReference>
<feature type="region of interest" description="Disordered" evidence="1">
    <location>
        <begin position="1031"/>
        <end position="1051"/>
    </location>
</feature>
<dbReference type="GO" id="GO:0005938">
    <property type="term" value="C:cell cortex"/>
    <property type="evidence" value="ECO:0007669"/>
    <property type="project" value="TreeGrafter"/>
</dbReference>
<feature type="region of interest" description="Disordered" evidence="1">
    <location>
        <begin position="2439"/>
        <end position="2486"/>
    </location>
</feature>
<feature type="domain" description="Cell morphogenesis protein N-terminal" evidence="2">
    <location>
        <begin position="155"/>
        <end position="583"/>
    </location>
</feature>
<feature type="domain" description="Cell morphogenesis protein N-terminal" evidence="2">
    <location>
        <begin position="679"/>
        <end position="781"/>
    </location>
</feature>
<dbReference type="InterPro" id="IPR025614">
    <property type="entry name" value="Cell_morpho_N"/>
</dbReference>